<reference evidence="1" key="1">
    <citation type="journal article" date="2023" name="Insect Mol. Biol.">
        <title>Genome sequencing provides insights into the evolution of gene families encoding plant cell wall-degrading enzymes in longhorned beetles.</title>
        <authorList>
            <person name="Shin N.R."/>
            <person name="Okamura Y."/>
            <person name="Kirsch R."/>
            <person name="Pauchet Y."/>
        </authorList>
    </citation>
    <scope>NUCLEOTIDE SEQUENCE</scope>
    <source>
        <strain evidence="1">AMC_N1</strain>
    </source>
</reference>
<proteinExistence type="predicted"/>
<accession>A0AAV8XPP5</accession>
<name>A0AAV8XPP5_9CUCU</name>
<dbReference type="EMBL" id="JAPWTK010000411">
    <property type="protein sequence ID" value="KAJ8940760.1"/>
    <property type="molecule type" value="Genomic_DNA"/>
</dbReference>
<organism evidence="1 2">
    <name type="scientific">Aromia moschata</name>
    <dbReference type="NCBI Taxonomy" id="1265417"/>
    <lineage>
        <taxon>Eukaryota</taxon>
        <taxon>Metazoa</taxon>
        <taxon>Ecdysozoa</taxon>
        <taxon>Arthropoda</taxon>
        <taxon>Hexapoda</taxon>
        <taxon>Insecta</taxon>
        <taxon>Pterygota</taxon>
        <taxon>Neoptera</taxon>
        <taxon>Endopterygota</taxon>
        <taxon>Coleoptera</taxon>
        <taxon>Polyphaga</taxon>
        <taxon>Cucujiformia</taxon>
        <taxon>Chrysomeloidea</taxon>
        <taxon>Cerambycidae</taxon>
        <taxon>Cerambycinae</taxon>
        <taxon>Callichromatini</taxon>
        <taxon>Aromia</taxon>
    </lineage>
</organism>
<dbReference type="InterPro" id="IPR036397">
    <property type="entry name" value="RNaseH_sf"/>
</dbReference>
<evidence type="ECO:0000313" key="1">
    <source>
        <dbReference type="EMBL" id="KAJ8940760.1"/>
    </source>
</evidence>
<protein>
    <submittedName>
        <fullName evidence="1">Uncharacterized protein</fullName>
    </submittedName>
</protein>
<dbReference type="AlphaFoldDB" id="A0AAV8XPP5"/>
<dbReference type="PANTHER" id="PTHR46060">
    <property type="entry name" value="MARINER MOS1 TRANSPOSASE-LIKE PROTEIN"/>
    <property type="match status" value="1"/>
</dbReference>
<dbReference type="InterPro" id="IPR052709">
    <property type="entry name" value="Transposase-MT_Hybrid"/>
</dbReference>
<gene>
    <name evidence="1" type="ORF">NQ318_009672</name>
</gene>
<dbReference type="PANTHER" id="PTHR46060:SF1">
    <property type="entry name" value="MARINER MOS1 TRANSPOSASE-LIKE PROTEIN"/>
    <property type="match status" value="1"/>
</dbReference>
<dbReference type="GO" id="GO:0003676">
    <property type="term" value="F:nucleic acid binding"/>
    <property type="evidence" value="ECO:0007669"/>
    <property type="project" value="InterPro"/>
</dbReference>
<dbReference type="Gene3D" id="3.30.420.10">
    <property type="entry name" value="Ribonuclease H-like superfamily/Ribonuclease H"/>
    <property type="match status" value="1"/>
</dbReference>
<keyword evidence="2" id="KW-1185">Reference proteome</keyword>
<sequence length="217" mass="25249">MYIPPSLPLQAQWSFPSERDRLSARFINSPSYKFSQSNRSGPDYIIRQDQTRNFLYLCDARLRLPALAVGIARLEDIFTFVPQRETVNAAFYLEVLRRLKCRIARLRADLKDVVKLHHDNAPQLHGAHLNQLPGSEQHPSGFQALLRSRFSSLRLFLFSRLKRELKGKHWESVENIQTHVTTFLKGIPVEKFQGALHVWQTRLRKCIDAGGDYFEEF</sequence>
<comment type="caution">
    <text evidence="1">The sequence shown here is derived from an EMBL/GenBank/DDBJ whole genome shotgun (WGS) entry which is preliminary data.</text>
</comment>
<evidence type="ECO:0000313" key="2">
    <source>
        <dbReference type="Proteomes" id="UP001162162"/>
    </source>
</evidence>
<dbReference type="Proteomes" id="UP001162162">
    <property type="component" value="Unassembled WGS sequence"/>
</dbReference>